<proteinExistence type="predicted"/>
<comment type="caution">
    <text evidence="4">The sequence shown here is derived from an EMBL/GenBank/DDBJ whole genome shotgun (WGS) entry which is preliminary data.</text>
</comment>
<dbReference type="EMBL" id="JACIGK010000011">
    <property type="protein sequence ID" value="MBB4266170.1"/>
    <property type="molecule type" value="Genomic_DNA"/>
</dbReference>
<organism evidence="4 5">
    <name type="scientific">Roseospira visakhapatnamensis</name>
    <dbReference type="NCBI Taxonomy" id="390880"/>
    <lineage>
        <taxon>Bacteria</taxon>
        <taxon>Pseudomonadati</taxon>
        <taxon>Pseudomonadota</taxon>
        <taxon>Alphaproteobacteria</taxon>
        <taxon>Rhodospirillales</taxon>
        <taxon>Rhodospirillaceae</taxon>
        <taxon>Roseospira</taxon>
    </lineage>
</organism>
<dbReference type="RefSeq" id="WP_184044266.1">
    <property type="nucleotide sequence ID" value="NZ_JACIGK010000011.1"/>
</dbReference>
<feature type="domain" description="Haem-binding uptake Tiki superfamily ChaN" evidence="3">
    <location>
        <begin position="65"/>
        <end position="273"/>
    </location>
</feature>
<reference evidence="4 5" key="1">
    <citation type="submission" date="2020-08" db="EMBL/GenBank/DDBJ databases">
        <title>Genome sequencing of Purple Non-Sulfur Bacteria from various extreme environments.</title>
        <authorList>
            <person name="Mayer M."/>
        </authorList>
    </citation>
    <scope>NUCLEOTIDE SEQUENCE [LARGE SCALE GENOMIC DNA]</scope>
    <source>
        <strain evidence="4 5">JA131</strain>
    </source>
</reference>
<evidence type="ECO:0000256" key="1">
    <source>
        <dbReference type="SAM" id="MobiDB-lite"/>
    </source>
</evidence>
<name>A0A7W6RCU7_9PROT</name>
<keyword evidence="2" id="KW-0732">Signal</keyword>
<evidence type="ECO:0000313" key="5">
    <source>
        <dbReference type="Proteomes" id="UP000554286"/>
    </source>
</evidence>
<evidence type="ECO:0000313" key="4">
    <source>
        <dbReference type="EMBL" id="MBB4266170.1"/>
    </source>
</evidence>
<dbReference type="AlphaFoldDB" id="A0A7W6RCU7"/>
<feature type="signal peptide" evidence="2">
    <location>
        <begin position="1"/>
        <end position="26"/>
    </location>
</feature>
<keyword evidence="5" id="KW-1185">Reference proteome</keyword>
<dbReference type="SUPFAM" id="SSF159501">
    <property type="entry name" value="EreA/ChaN-like"/>
    <property type="match status" value="1"/>
</dbReference>
<dbReference type="Pfam" id="PF04187">
    <property type="entry name" value="Cofac_haem_bdg"/>
    <property type="match status" value="1"/>
</dbReference>
<dbReference type="CDD" id="cd14727">
    <property type="entry name" value="ChanN-like"/>
    <property type="match status" value="1"/>
</dbReference>
<feature type="chain" id="PRO_5030886910" evidence="2">
    <location>
        <begin position="27"/>
        <end position="346"/>
    </location>
</feature>
<dbReference type="Gene3D" id="3.40.50.11550">
    <property type="match status" value="2"/>
</dbReference>
<sequence>MPRFGLPLSLVPLLAMILLPPMPASAQSTPPWGTPWETTVRAAHPDVGTLRAGPSGTARTPAEAVTALAGADLVLLGEKHDNPDHHRARAWILERLVEAGRRPAVVMEMLDSTQAEALAAYQARPDADAAGLGEAVGWARTGWPDWTLYQPIAAVALDAGLPILPGNLPTAEVRRIARDGAEAVLGAAGLAPRGLDTPLPDALRESLGREILDSHCGMLPEPAVPGMIAAQRARDGEMARALLAAAARPDTDGALLIAGNGHVRADRGVPWTLARLAPDLSIATLGVLEVGEAAAPDTPPFDLVWWTPALEDVDPCEKFAAQLERLRERHAPDGHDTPGHGATGAD</sequence>
<dbReference type="Proteomes" id="UP000554286">
    <property type="component" value="Unassembled WGS sequence"/>
</dbReference>
<feature type="region of interest" description="Disordered" evidence="1">
    <location>
        <begin position="325"/>
        <end position="346"/>
    </location>
</feature>
<gene>
    <name evidence="4" type="ORF">GGD89_001799</name>
</gene>
<accession>A0A7W6RCU7</accession>
<feature type="compositionally biased region" description="Basic and acidic residues" evidence="1">
    <location>
        <begin position="325"/>
        <end position="338"/>
    </location>
</feature>
<evidence type="ECO:0000259" key="3">
    <source>
        <dbReference type="Pfam" id="PF04187"/>
    </source>
</evidence>
<evidence type="ECO:0000256" key="2">
    <source>
        <dbReference type="SAM" id="SignalP"/>
    </source>
</evidence>
<protein>
    <submittedName>
        <fullName evidence="4">Putative iron-regulated protein</fullName>
    </submittedName>
</protein>
<dbReference type="InterPro" id="IPR007314">
    <property type="entry name" value="Cofac_haem-bd_dom"/>
</dbReference>